<evidence type="ECO:0000313" key="2">
    <source>
        <dbReference type="Proteomes" id="UP001152300"/>
    </source>
</evidence>
<evidence type="ECO:0000313" key="1">
    <source>
        <dbReference type="EMBL" id="KAJ8066747.1"/>
    </source>
</evidence>
<organism evidence="1 2">
    <name type="scientific">Sclerotinia nivalis</name>
    <dbReference type="NCBI Taxonomy" id="352851"/>
    <lineage>
        <taxon>Eukaryota</taxon>
        <taxon>Fungi</taxon>
        <taxon>Dikarya</taxon>
        <taxon>Ascomycota</taxon>
        <taxon>Pezizomycotina</taxon>
        <taxon>Leotiomycetes</taxon>
        <taxon>Helotiales</taxon>
        <taxon>Sclerotiniaceae</taxon>
        <taxon>Sclerotinia</taxon>
    </lineage>
</organism>
<dbReference type="EMBL" id="JAPEIS010000004">
    <property type="protein sequence ID" value="KAJ8066747.1"/>
    <property type="molecule type" value="Genomic_DNA"/>
</dbReference>
<proteinExistence type="predicted"/>
<dbReference type="AlphaFoldDB" id="A0A9X0APU6"/>
<name>A0A9X0APU6_9HELO</name>
<accession>A0A9X0APU6</accession>
<gene>
    <name evidence="1" type="ORF">OCU04_004137</name>
</gene>
<comment type="caution">
    <text evidence="1">The sequence shown here is derived from an EMBL/GenBank/DDBJ whole genome shotgun (WGS) entry which is preliminary data.</text>
</comment>
<protein>
    <submittedName>
        <fullName evidence="1">Uncharacterized protein</fullName>
    </submittedName>
</protein>
<sequence>MLTVRSDLLAARGRDRDRARGLESRCDTPRLGQHKQDASHSYWIPQLDYINFNFFQICNNFPTSKFPCGCDSEYNDKAASVAYLNNDVIQVFEENPSGEEFVAKLHRQSEMEVIKNIPSLSTKSIRH</sequence>
<reference evidence="1" key="1">
    <citation type="submission" date="2022-11" db="EMBL/GenBank/DDBJ databases">
        <title>Genome Resource of Sclerotinia nivalis Strain SnTB1, a Plant Pathogen Isolated from American Ginseng.</title>
        <authorList>
            <person name="Fan S."/>
        </authorList>
    </citation>
    <scope>NUCLEOTIDE SEQUENCE</scope>
    <source>
        <strain evidence="1">SnTB1</strain>
    </source>
</reference>
<keyword evidence="2" id="KW-1185">Reference proteome</keyword>
<dbReference type="Proteomes" id="UP001152300">
    <property type="component" value="Unassembled WGS sequence"/>
</dbReference>